<dbReference type="SMART" id="SM00825">
    <property type="entry name" value="PKS_KS"/>
    <property type="match status" value="1"/>
</dbReference>
<comment type="caution">
    <text evidence="12">The sequence shown here is derived from an EMBL/GenBank/DDBJ whole genome shotgun (WGS) entry which is preliminary data.</text>
</comment>
<evidence type="ECO:0000256" key="5">
    <source>
        <dbReference type="ARBA" id="ARBA00023002"/>
    </source>
</evidence>
<dbReference type="InterPro" id="IPR050091">
    <property type="entry name" value="PKS_NRPS_Biosynth_Enz"/>
</dbReference>
<dbReference type="Pfam" id="PF13602">
    <property type="entry name" value="ADH_zinc_N_2"/>
    <property type="match status" value="1"/>
</dbReference>
<keyword evidence="2" id="KW-0597">Phosphoprotein</keyword>
<dbReference type="SUPFAM" id="SSF47336">
    <property type="entry name" value="ACP-like"/>
    <property type="match status" value="1"/>
</dbReference>
<keyword evidence="3" id="KW-0808">Transferase</keyword>
<dbReference type="InterPro" id="IPR013154">
    <property type="entry name" value="ADH-like_N"/>
</dbReference>
<feature type="domain" description="PKS/mFAS DH" evidence="11">
    <location>
        <begin position="730"/>
        <end position="1047"/>
    </location>
</feature>
<dbReference type="SMART" id="SM00827">
    <property type="entry name" value="PKS_AT"/>
    <property type="match status" value="1"/>
</dbReference>
<feature type="active site" description="Proton donor; for dehydratase activity" evidence="8">
    <location>
        <position position="960"/>
    </location>
</feature>
<dbReference type="InterPro" id="IPR049551">
    <property type="entry name" value="PKS_DH_C"/>
</dbReference>
<dbReference type="SMART" id="SM00829">
    <property type="entry name" value="PKS_ER"/>
    <property type="match status" value="1"/>
</dbReference>
<dbReference type="SMART" id="SM00822">
    <property type="entry name" value="PKS_KR"/>
    <property type="match status" value="1"/>
</dbReference>
<dbReference type="Gene3D" id="3.10.129.110">
    <property type="entry name" value="Polyketide synthase dehydratase"/>
    <property type="match status" value="1"/>
</dbReference>
<dbReference type="GO" id="GO:0004312">
    <property type="term" value="F:fatty acid synthase activity"/>
    <property type="evidence" value="ECO:0007669"/>
    <property type="project" value="TreeGrafter"/>
</dbReference>
<dbReference type="GO" id="GO:0044550">
    <property type="term" value="P:secondary metabolite biosynthetic process"/>
    <property type="evidence" value="ECO:0007669"/>
    <property type="project" value="TreeGrafter"/>
</dbReference>
<feature type="domain" description="Carrier" evidence="9">
    <location>
        <begin position="2207"/>
        <end position="2284"/>
    </location>
</feature>
<dbReference type="SUPFAM" id="SSF53335">
    <property type="entry name" value="S-adenosyl-L-methionine-dependent methyltransferases"/>
    <property type="match status" value="1"/>
</dbReference>
<dbReference type="InterPro" id="IPR009081">
    <property type="entry name" value="PP-bd_ACP"/>
</dbReference>
<dbReference type="SUPFAM" id="SSF50129">
    <property type="entry name" value="GroES-like"/>
    <property type="match status" value="1"/>
</dbReference>
<evidence type="ECO:0008006" key="14">
    <source>
        <dbReference type="Google" id="ProtNLM"/>
    </source>
</evidence>
<organism evidence="12 13">
    <name type="scientific">Achaetomium macrosporum</name>
    <dbReference type="NCBI Taxonomy" id="79813"/>
    <lineage>
        <taxon>Eukaryota</taxon>
        <taxon>Fungi</taxon>
        <taxon>Dikarya</taxon>
        <taxon>Ascomycota</taxon>
        <taxon>Pezizomycotina</taxon>
        <taxon>Sordariomycetes</taxon>
        <taxon>Sordariomycetidae</taxon>
        <taxon>Sordariales</taxon>
        <taxon>Chaetomiaceae</taxon>
        <taxon>Achaetomium</taxon>
    </lineage>
</organism>
<evidence type="ECO:0000256" key="2">
    <source>
        <dbReference type="ARBA" id="ARBA00022553"/>
    </source>
</evidence>
<accession>A0AAN7C5K8</accession>
<dbReference type="FunFam" id="3.40.50.720:FF:000209">
    <property type="entry name" value="Polyketide synthase Pks12"/>
    <property type="match status" value="1"/>
</dbReference>
<dbReference type="CDD" id="cd00833">
    <property type="entry name" value="PKS"/>
    <property type="match status" value="1"/>
</dbReference>
<dbReference type="Gene3D" id="3.40.366.10">
    <property type="entry name" value="Malonyl-Coenzyme A Acyl Carrier Protein, domain 2"/>
    <property type="match status" value="1"/>
</dbReference>
<dbReference type="InterPro" id="IPR014043">
    <property type="entry name" value="Acyl_transferase_dom"/>
</dbReference>
<dbReference type="InterPro" id="IPR011032">
    <property type="entry name" value="GroES-like_sf"/>
</dbReference>
<evidence type="ECO:0000256" key="3">
    <source>
        <dbReference type="ARBA" id="ARBA00022679"/>
    </source>
</evidence>
<dbReference type="InterPro" id="IPR020841">
    <property type="entry name" value="PKS_Beta-ketoAc_synthase_dom"/>
</dbReference>
<evidence type="ECO:0000259" key="10">
    <source>
        <dbReference type="PROSITE" id="PS52004"/>
    </source>
</evidence>
<dbReference type="Gene3D" id="3.30.70.3290">
    <property type="match status" value="1"/>
</dbReference>
<dbReference type="Pfam" id="PF00698">
    <property type="entry name" value="Acyl_transf_1"/>
    <property type="match status" value="1"/>
</dbReference>
<dbReference type="Pfam" id="PF23297">
    <property type="entry name" value="ACP_SdgA_C"/>
    <property type="match status" value="1"/>
</dbReference>
<dbReference type="SMART" id="SM00826">
    <property type="entry name" value="PKS_DH"/>
    <property type="match status" value="1"/>
</dbReference>
<evidence type="ECO:0000256" key="4">
    <source>
        <dbReference type="ARBA" id="ARBA00022857"/>
    </source>
</evidence>
<dbReference type="PROSITE" id="PS00012">
    <property type="entry name" value="PHOSPHOPANTETHEINE"/>
    <property type="match status" value="1"/>
</dbReference>
<dbReference type="InterPro" id="IPR036736">
    <property type="entry name" value="ACP-like_sf"/>
</dbReference>
<dbReference type="InterPro" id="IPR016039">
    <property type="entry name" value="Thiolase-like"/>
</dbReference>
<dbReference type="InterPro" id="IPR016035">
    <property type="entry name" value="Acyl_Trfase/lysoPLipase"/>
</dbReference>
<dbReference type="InterPro" id="IPR036291">
    <property type="entry name" value="NAD(P)-bd_dom_sf"/>
</dbReference>
<keyword evidence="13" id="KW-1185">Reference proteome</keyword>
<dbReference type="EMBL" id="MU860237">
    <property type="protein sequence ID" value="KAK4235799.1"/>
    <property type="molecule type" value="Genomic_DNA"/>
</dbReference>
<dbReference type="InterPro" id="IPR001227">
    <property type="entry name" value="Ac_transferase_dom_sf"/>
</dbReference>
<dbReference type="Proteomes" id="UP001303760">
    <property type="component" value="Unassembled WGS sequence"/>
</dbReference>
<dbReference type="PANTHER" id="PTHR43775">
    <property type="entry name" value="FATTY ACID SYNTHASE"/>
    <property type="match status" value="1"/>
</dbReference>
<dbReference type="Pfam" id="PF08659">
    <property type="entry name" value="KR"/>
    <property type="match status" value="1"/>
</dbReference>
<keyword evidence="4" id="KW-0521">NADP</keyword>
<dbReference type="PROSITE" id="PS52019">
    <property type="entry name" value="PKS_MFAS_DH"/>
    <property type="match status" value="1"/>
</dbReference>
<dbReference type="SUPFAM" id="SSF52151">
    <property type="entry name" value="FabD/lysophospholipase-like"/>
    <property type="match status" value="1"/>
</dbReference>
<dbReference type="PROSITE" id="PS52004">
    <property type="entry name" value="KS3_2"/>
    <property type="match status" value="1"/>
</dbReference>
<dbReference type="Pfam" id="PF08240">
    <property type="entry name" value="ADH_N"/>
    <property type="match status" value="1"/>
</dbReference>
<feature type="domain" description="Ketosynthase family 3 (KS3)" evidence="10">
    <location>
        <begin position="1"/>
        <end position="206"/>
    </location>
</feature>
<dbReference type="InterPro" id="IPR006162">
    <property type="entry name" value="Ppantetheine_attach_site"/>
</dbReference>
<evidence type="ECO:0000256" key="7">
    <source>
        <dbReference type="ARBA" id="ARBA00023315"/>
    </source>
</evidence>
<dbReference type="InterPro" id="IPR014031">
    <property type="entry name" value="Ketoacyl_synth_C"/>
</dbReference>
<name>A0AAN7C5K8_9PEZI</name>
<dbReference type="SMART" id="SM00823">
    <property type="entry name" value="PKS_PP"/>
    <property type="match status" value="1"/>
</dbReference>
<evidence type="ECO:0000256" key="8">
    <source>
        <dbReference type="PROSITE-ProRule" id="PRU01363"/>
    </source>
</evidence>
<dbReference type="GO" id="GO:0016491">
    <property type="term" value="F:oxidoreductase activity"/>
    <property type="evidence" value="ECO:0007669"/>
    <property type="project" value="UniProtKB-KW"/>
</dbReference>
<dbReference type="SUPFAM" id="SSF55048">
    <property type="entry name" value="Probable ACP-binding domain of malonyl-CoA ACP transacylase"/>
    <property type="match status" value="1"/>
</dbReference>
<dbReference type="InterPro" id="IPR020843">
    <property type="entry name" value="ER"/>
</dbReference>
<evidence type="ECO:0000313" key="13">
    <source>
        <dbReference type="Proteomes" id="UP001303760"/>
    </source>
</evidence>
<dbReference type="InterPro" id="IPR013968">
    <property type="entry name" value="PKS_KR"/>
</dbReference>
<evidence type="ECO:0000256" key="1">
    <source>
        <dbReference type="ARBA" id="ARBA00022450"/>
    </source>
</evidence>
<dbReference type="Gene3D" id="1.10.1200.10">
    <property type="entry name" value="ACP-like"/>
    <property type="match status" value="1"/>
</dbReference>
<gene>
    <name evidence="12" type="ORF">C8A03DRAFT_46116</name>
</gene>
<dbReference type="PANTHER" id="PTHR43775:SF29">
    <property type="entry name" value="ASPERFURANONE POLYKETIDE SYNTHASE AFOG-RELATED"/>
    <property type="match status" value="1"/>
</dbReference>
<evidence type="ECO:0000259" key="11">
    <source>
        <dbReference type="PROSITE" id="PS52019"/>
    </source>
</evidence>
<dbReference type="InterPro" id="IPR049552">
    <property type="entry name" value="PKS_DH_N"/>
</dbReference>
<evidence type="ECO:0000259" key="9">
    <source>
        <dbReference type="PROSITE" id="PS50075"/>
    </source>
</evidence>
<dbReference type="CDD" id="cd05195">
    <property type="entry name" value="enoyl_red"/>
    <property type="match status" value="1"/>
</dbReference>
<feature type="region of interest" description="N-terminal hotdog fold" evidence="8">
    <location>
        <begin position="730"/>
        <end position="866"/>
    </location>
</feature>
<dbReference type="Pfam" id="PF14765">
    <property type="entry name" value="PS-DH"/>
    <property type="match status" value="1"/>
</dbReference>
<dbReference type="InterPro" id="IPR029063">
    <property type="entry name" value="SAM-dependent_MTases_sf"/>
</dbReference>
<dbReference type="Pfam" id="PF21089">
    <property type="entry name" value="PKS_DH_N"/>
    <property type="match status" value="1"/>
</dbReference>
<reference evidence="12" key="1">
    <citation type="journal article" date="2023" name="Mol. Phylogenet. Evol.">
        <title>Genome-scale phylogeny and comparative genomics of the fungal order Sordariales.</title>
        <authorList>
            <person name="Hensen N."/>
            <person name="Bonometti L."/>
            <person name="Westerberg I."/>
            <person name="Brannstrom I.O."/>
            <person name="Guillou S."/>
            <person name="Cros-Aarteil S."/>
            <person name="Calhoun S."/>
            <person name="Haridas S."/>
            <person name="Kuo A."/>
            <person name="Mondo S."/>
            <person name="Pangilinan J."/>
            <person name="Riley R."/>
            <person name="LaButti K."/>
            <person name="Andreopoulos B."/>
            <person name="Lipzen A."/>
            <person name="Chen C."/>
            <person name="Yan M."/>
            <person name="Daum C."/>
            <person name="Ng V."/>
            <person name="Clum A."/>
            <person name="Steindorff A."/>
            <person name="Ohm R.A."/>
            <person name="Martin F."/>
            <person name="Silar P."/>
            <person name="Natvig D.O."/>
            <person name="Lalanne C."/>
            <person name="Gautier V."/>
            <person name="Ament-Velasquez S.L."/>
            <person name="Kruys A."/>
            <person name="Hutchinson M.I."/>
            <person name="Powell A.J."/>
            <person name="Barry K."/>
            <person name="Miller A.N."/>
            <person name="Grigoriev I.V."/>
            <person name="Debuchy R."/>
            <person name="Gladieux P."/>
            <person name="Hiltunen Thoren M."/>
            <person name="Johannesson H."/>
        </authorList>
    </citation>
    <scope>NUCLEOTIDE SEQUENCE</scope>
    <source>
        <strain evidence="12">CBS 532.94</strain>
    </source>
</reference>
<dbReference type="InterPro" id="IPR020806">
    <property type="entry name" value="PKS_PP-bd"/>
</dbReference>
<proteinExistence type="predicted"/>
<dbReference type="InterPro" id="IPR016036">
    <property type="entry name" value="Malonyl_transacylase_ACP-bd"/>
</dbReference>
<dbReference type="Gene3D" id="3.40.50.150">
    <property type="entry name" value="Vaccinia Virus protein VP39"/>
    <property type="match status" value="1"/>
</dbReference>
<protein>
    <recommendedName>
        <fullName evidence="14">Carrier domain-containing protein</fullName>
    </recommendedName>
</protein>
<dbReference type="InterPro" id="IPR042104">
    <property type="entry name" value="PKS_dehydratase_sf"/>
</dbReference>
<dbReference type="Pfam" id="PF02801">
    <property type="entry name" value="Ketoacyl-synt_C"/>
    <property type="match status" value="1"/>
</dbReference>
<dbReference type="InterPro" id="IPR057326">
    <property type="entry name" value="KR_dom"/>
</dbReference>
<feature type="region of interest" description="C-terminal hotdog fold" evidence="8">
    <location>
        <begin position="895"/>
        <end position="1047"/>
    </location>
</feature>
<evidence type="ECO:0000256" key="6">
    <source>
        <dbReference type="ARBA" id="ARBA00023268"/>
    </source>
</evidence>
<keyword evidence="6" id="KW-0511">Multifunctional enzyme</keyword>
<dbReference type="InterPro" id="IPR020807">
    <property type="entry name" value="PKS_DH"/>
</dbReference>
<dbReference type="GO" id="GO:0031177">
    <property type="term" value="F:phosphopantetheine binding"/>
    <property type="evidence" value="ECO:0007669"/>
    <property type="project" value="InterPro"/>
</dbReference>
<dbReference type="Gene3D" id="3.90.180.10">
    <property type="entry name" value="Medium-chain alcohol dehydrogenases, catalytic domain"/>
    <property type="match status" value="1"/>
</dbReference>
<dbReference type="PROSITE" id="PS50075">
    <property type="entry name" value="CARRIER"/>
    <property type="match status" value="1"/>
</dbReference>
<keyword evidence="5" id="KW-0560">Oxidoreductase</keyword>
<dbReference type="Gene3D" id="3.40.50.720">
    <property type="entry name" value="NAD(P)-binding Rossmann-like Domain"/>
    <property type="match status" value="1"/>
</dbReference>
<reference evidence="12" key="2">
    <citation type="submission" date="2023-05" db="EMBL/GenBank/DDBJ databases">
        <authorList>
            <consortium name="Lawrence Berkeley National Laboratory"/>
            <person name="Steindorff A."/>
            <person name="Hensen N."/>
            <person name="Bonometti L."/>
            <person name="Westerberg I."/>
            <person name="Brannstrom I.O."/>
            <person name="Guillou S."/>
            <person name="Cros-Aarteil S."/>
            <person name="Calhoun S."/>
            <person name="Haridas S."/>
            <person name="Kuo A."/>
            <person name="Mondo S."/>
            <person name="Pangilinan J."/>
            <person name="Riley R."/>
            <person name="Labutti K."/>
            <person name="Andreopoulos B."/>
            <person name="Lipzen A."/>
            <person name="Chen C."/>
            <person name="Yanf M."/>
            <person name="Daum C."/>
            <person name="Ng V."/>
            <person name="Clum A."/>
            <person name="Ohm R."/>
            <person name="Martin F."/>
            <person name="Silar P."/>
            <person name="Natvig D."/>
            <person name="Lalanne C."/>
            <person name="Gautier V."/>
            <person name="Ament-Velasquez S.L."/>
            <person name="Kruys A."/>
            <person name="Hutchinson M.I."/>
            <person name="Powell A.J."/>
            <person name="Barry K."/>
            <person name="Miller A.N."/>
            <person name="Grigoriev I.V."/>
            <person name="Debuchy R."/>
            <person name="Gladieux P."/>
            <person name="Thoren M.H."/>
            <person name="Johannesson H."/>
        </authorList>
    </citation>
    <scope>NUCLEOTIDE SEQUENCE</scope>
    <source>
        <strain evidence="12">CBS 532.94</strain>
    </source>
</reference>
<dbReference type="SUPFAM" id="SSF51735">
    <property type="entry name" value="NAD(P)-binding Rossmann-fold domains"/>
    <property type="match status" value="2"/>
</dbReference>
<dbReference type="Gene3D" id="3.40.47.10">
    <property type="match status" value="1"/>
</dbReference>
<dbReference type="GO" id="GO:1901336">
    <property type="term" value="P:lactone biosynthetic process"/>
    <property type="evidence" value="ECO:0007669"/>
    <property type="project" value="UniProtKB-ARBA"/>
</dbReference>
<keyword evidence="1" id="KW-0596">Phosphopantetheine</keyword>
<sequence length="2298" mass="249190">MRFINQAEARDIWQERPFASHCFDSRANGYGRGEGIGIILLKPLDDALRNNDVIRAVIRGSGVNQDGKTPVITVPNAEAQMSLIQCVYDKAGLSLDQTTYFEGHGTGTSVGDPLELLAIGKTIGAARAEGQGPVLIGSVKSNIGHLEGAAGIAGVIKTVLILETGLIPSNIKIPTELTPWPSRGLRRASVNSFGYGGTNGHVILDDVINYLEERKLSGNHNTSRTAAIPDTPASESTDSGISVASVGAALEAAVSRSQLFVFSSPEQDGVARLAEAYAGHIRDESEEGKESPLMKNSGLANLAYTLSERRTIFNFRGFAVASSTKGLQSSLESGLPKLPRAAKNPACAFIFTGQGAQWHAMGRELNSHAVFRLSVVAADAYMSSLGASDCRINEPQLSQPLCTVVQVALVDLLRHWGILPKAVVGHSSGEIGAAYAAGALSREDAWKAAYWRGVRSAEVSQLAPDRPGAMLAAGLPAASAQAYLDNVRAGVAVVACVNSPNSVTISGDDAAVTEVEALLKADDVWCRRLIVTTAYHSPHMEVIAEQYLRDVQDISPRESDVRNVAIFSSVTGSEIPAAEMGAEYWVRNLLSLVRFSDAVTSLLQARDSRSRRKGTASVDALVEIGPHPALQGPLRDIMAAISGTYPSTIAYASMLQRGSDAVETALSAAGRLWSAGFDVLLSRVNSTAVGPVLKTQPLPDLPRYPFNHKTRYWHSVRSVVWAGTNGQPRSDLLGAPTRDYISVQPSWKNYLTPAEVPWLLDHRVFGSLILPGAVYIAMVLEACQRTVDGAAGTARGFQFRDIFWHKPIVFASQDATVETLLQLAPHQTGTKAPFFAWTHFSIMSVDDTHEASTHCTGLVRIEYDSRPNEVEKGMEAELEWEAHRLKYAEYQARPSVQLAVQNTYDRLHSYGLQFGPAFRNIIKMNAGSGWGFCELETPDTAATMAEEHEYPLPLHPVMLDAAFQMLTCTGRNNETDAVMLPSSIGSLYISASTPTEPGSILKGYVTRNEVSTARAAATVILSDEAWNEPMLVLEDFVVAAAGVNPSGTKTSFARLDWKADVRRSPISLTRPAKRNDVAASKLVQQEAAIPETEDAGLDDESAIRNYSAWLSSHVSAVELEMPTILPGDEDAAPSLAAVSEVGSRMKKILQQSPAGKVLNDQFIYDYIDQSMARGFTDEVIVDILNQASYLNPNLEILEIGNGFASASSSGVIKRLAGKPSRLSRYTLTARTAESLDAIAKSLEAHALLELKTLDISQTLKGQDVEKGSYHYVILDDILLSTTDLASGLQNIKKLLKPDGRLIVRAIIHSPCHTTSVLGADPRWWRDFDGKDLATVRLDEAAWAELLTSSGFSGVDQRFQDSEDHADAHQLSVMISSVKRDLAYTTTDVLLVRPVKPSEKVFQLMSSVAENLSSLGLSVDSAEWNTVGVLANKLVVSFLETEEPLLMSMSEELFTAVKALAMERSISGTVFPGYQVATGLFRSIRSEDETRRLLTIDLSQELDLASPKAAELVTEVFKCLGETGDCVSADSELAEKDGLLHVQRLVEDDGLNSAESKTGPKAQPVIAPLDQEGRKLILRIGQAGSLDSLHYANNDKLMNDPLPPDFVEIKVMCTGLNFLDLAATLGEVLDNKLGTEAAGVVTAVGSAVRDFQVGDRVVAMARGSFATHTSTIHTMIKRIPQHLSMEEAASIPIAFQTAWISLVEKARIRRGETILIHAGAGGVGQAAIQICQHFGLEIFTTVGSIAKKELLMGRYGIPEDHIFSSRDASFARGIRRMTSGRGVNVVLNSVFGELLRQSWHLVADFGRFVEIGKRDILANTGLDMEPFIRGVSFIAFNLMKYRPRMPEFVEAEKGLDDVFRMFSAGIFRPIYPLTVMKYDELVKAMRRLQSGKSAGKFVLRMTPGQTAPVIPRVRYPLVLDPTATYLLTGGLGGIGRSLALMLHAHGARNLAFISKSGDAKEAAQVFLRHLRNLECNVNAYACDISDSEQLARVLERCNSEIPPIKGLIQCAMNLRDGVFENMSYDDWRTCTAPKIQGSWNLHRLLPHNLDFFVMLASMSGVIGNPGQANYAAGNTFQDALAHYRRRLGLAATTLDLGAVRDVGYLAESSESSRYWTMSHLNRLTISEADIHFLVKSAITGHTADDEITPAQVVSGLTGTGVEEHQMQGSRWMRDGKLAIAFKAAAGARKGADTEADMEALLQAETVTSAASIVEGIMVKRIATALMMSEEDIGLSEPLQAYGVNSLVAVEIRTWLAKEFQAEITVGEISPSPIPMIALKLVRRSRLLKGRLRDDAKEAS</sequence>
<feature type="active site" description="Proton acceptor; for dehydratase activity" evidence="8">
    <location>
        <position position="762"/>
    </location>
</feature>
<evidence type="ECO:0000313" key="12">
    <source>
        <dbReference type="EMBL" id="KAK4235799.1"/>
    </source>
</evidence>
<dbReference type="GO" id="GO:0006633">
    <property type="term" value="P:fatty acid biosynthetic process"/>
    <property type="evidence" value="ECO:0007669"/>
    <property type="project" value="TreeGrafter"/>
</dbReference>
<keyword evidence="7" id="KW-0012">Acyltransferase</keyword>
<dbReference type="SUPFAM" id="SSF53901">
    <property type="entry name" value="Thiolase-like"/>
    <property type="match status" value="1"/>
</dbReference>
<dbReference type="InterPro" id="IPR049900">
    <property type="entry name" value="PKS_mFAS_DH"/>
</dbReference>